<dbReference type="Proteomes" id="UP001597362">
    <property type="component" value="Unassembled WGS sequence"/>
</dbReference>
<accession>A0ABW4YEW9</accession>
<evidence type="ECO:0000313" key="3">
    <source>
        <dbReference type="Proteomes" id="UP001597362"/>
    </source>
</evidence>
<dbReference type="EMBL" id="JBHUHO010000002">
    <property type="protein sequence ID" value="MFD2114222.1"/>
    <property type="molecule type" value="Genomic_DNA"/>
</dbReference>
<feature type="transmembrane region" description="Helical" evidence="1">
    <location>
        <begin position="32"/>
        <end position="52"/>
    </location>
</feature>
<evidence type="ECO:0000313" key="2">
    <source>
        <dbReference type="EMBL" id="MFD2114222.1"/>
    </source>
</evidence>
<feature type="transmembrane region" description="Helical" evidence="1">
    <location>
        <begin position="9"/>
        <end position="26"/>
    </location>
</feature>
<name>A0ABW4YEW9_9BACL</name>
<comment type="caution">
    <text evidence="2">The sequence shown here is derived from an EMBL/GenBank/DDBJ whole genome shotgun (WGS) entry which is preliminary data.</text>
</comment>
<sequence length="60" mass="6818">MLRRALQSIGTSLLIILGGRFVIGYFKDGTFYIVELIMAIIGLLLLINSFLIKKKQKFTQ</sequence>
<keyword evidence="3" id="KW-1185">Reference proteome</keyword>
<proteinExistence type="predicted"/>
<keyword evidence="1" id="KW-1133">Transmembrane helix</keyword>
<keyword evidence="1" id="KW-0812">Transmembrane</keyword>
<organism evidence="2 3">
    <name type="scientific">Paenibacillus yanchengensis</name>
    <dbReference type="NCBI Taxonomy" id="2035833"/>
    <lineage>
        <taxon>Bacteria</taxon>
        <taxon>Bacillati</taxon>
        <taxon>Bacillota</taxon>
        <taxon>Bacilli</taxon>
        <taxon>Bacillales</taxon>
        <taxon>Paenibacillaceae</taxon>
        <taxon>Paenibacillus</taxon>
    </lineage>
</organism>
<evidence type="ECO:0000256" key="1">
    <source>
        <dbReference type="SAM" id="Phobius"/>
    </source>
</evidence>
<keyword evidence="1" id="KW-0472">Membrane</keyword>
<reference evidence="3" key="1">
    <citation type="journal article" date="2019" name="Int. J. Syst. Evol. Microbiol.">
        <title>The Global Catalogue of Microorganisms (GCM) 10K type strain sequencing project: providing services to taxonomists for standard genome sequencing and annotation.</title>
        <authorList>
            <consortium name="The Broad Institute Genomics Platform"/>
            <consortium name="The Broad Institute Genome Sequencing Center for Infectious Disease"/>
            <person name="Wu L."/>
            <person name="Ma J."/>
        </authorList>
    </citation>
    <scope>NUCLEOTIDE SEQUENCE [LARGE SCALE GENOMIC DNA]</scope>
    <source>
        <strain evidence="3">GH52</strain>
    </source>
</reference>
<protein>
    <submittedName>
        <fullName evidence="2">Uncharacterized protein</fullName>
    </submittedName>
</protein>
<gene>
    <name evidence="2" type="ORF">ACFSJH_00435</name>
</gene>
<dbReference type="RefSeq" id="WP_377769196.1">
    <property type="nucleotide sequence ID" value="NZ_JBHUHO010000002.1"/>
</dbReference>